<dbReference type="Proteomes" id="UP000749559">
    <property type="component" value="Unassembled WGS sequence"/>
</dbReference>
<organism evidence="1 2">
    <name type="scientific">Owenia fusiformis</name>
    <name type="common">Polychaete worm</name>
    <dbReference type="NCBI Taxonomy" id="6347"/>
    <lineage>
        <taxon>Eukaryota</taxon>
        <taxon>Metazoa</taxon>
        <taxon>Spiralia</taxon>
        <taxon>Lophotrochozoa</taxon>
        <taxon>Annelida</taxon>
        <taxon>Polychaeta</taxon>
        <taxon>Sedentaria</taxon>
        <taxon>Canalipalpata</taxon>
        <taxon>Sabellida</taxon>
        <taxon>Oweniida</taxon>
        <taxon>Oweniidae</taxon>
        <taxon>Owenia</taxon>
    </lineage>
</organism>
<proteinExistence type="predicted"/>
<feature type="non-terminal residue" evidence="1">
    <location>
        <position position="304"/>
    </location>
</feature>
<evidence type="ECO:0000313" key="1">
    <source>
        <dbReference type="EMBL" id="CAH1796817.1"/>
    </source>
</evidence>
<evidence type="ECO:0000313" key="2">
    <source>
        <dbReference type="Proteomes" id="UP000749559"/>
    </source>
</evidence>
<keyword evidence="2" id="KW-1185">Reference proteome</keyword>
<protein>
    <submittedName>
        <fullName evidence="1">Uncharacterized protein</fullName>
    </submittedName>
</protein>
<comment type="caution">
    <text evidence="1">The sequence shown here is derived from an EMBL/GenBank/DDBJ whole genome shotgun (WGS) entry which is preliminary data.</text>
</comment>
<name>A0A8J1XTZ3_OWEFU</name>
<dbReference type="EMBL" id="CAIIXF020000010">
    <property type="protein sequence ID" value="CAH1796817.1"/>
    <property type="molecule type" value="Genomic_DNA"/>
</dbReference>
<dbReference type="AlphaFoldDB" id="A0A8J1XTZ3"/>
<gene>
    <name evidence="1" type="ORF">OFUS_LOCUS21186</name>
</gene>
<feature type="non-terminal residue" evidence="1">
    <location>
        <position position="1"/>
    </location>
</feature>
<reference evidence="1" key="1">
    <citation type="submission" date="2022-03" db="EMBL/GenBank/DDBJ databases">
        <authorList>
            <person name="Martin C."/>
        </authorList>
    </citation>
    <scope>NUCLEOTIDE SEQUENCE</scope>
</reference>
<sequence length="304" mass="35300">CYNSYFMNRTWLRNVQAICFQISTAIVENLEQCKKKSCNDKANVFNLVHRSNGIYCETQHCQWNITSEDYAFNFMSNKYIRSEVYSLSHKIRPCLSLHQTKPVGFPVSVPQQCGNPGYIKKHLLHSTDQEMLNVFCESGSNTFIYHENEKTYIAYKCNSNHEGTNWQFYDNNCYDDKALTKWWIVPYPGTPNCHSNIFTQVRMRASCQMSSCDSDGFEKVYSARDLRQCMLYACEKGYNVINFFSNDDFVDCELRHCSKSKNGSYDLRYGKMSGTYGYDVYALLPDNSILNKTVNQIENKTSVP</sequence>
<accession>A0A8J1XTZ3</accession>